<dbReference type="Proteomes" id="UP000499080">
    <property type="component" value="Unassembled WGS sequence"/>
</dbReference>
<gene>
    <name evidence="2" type="ORF">AVEN_235223_1</name>
</gene>
<name>A0A4Y2KCA8_ARAVE</name>
<proteinExistence type="predicted"/>
<dbReference type="EMBL" id="BGPR01004398">
    <property type="protein sequence ID" value="GBM99206.1"/>
    <property type="molecule type" value="Genomic_DNA"/>
</dbReference>
<evidence type="ECO:0000259" key="1">
    <source>
        <dbReference type="Pfam" id="PF13358"/>
    </source>
</evidence>
<feature type="domain" description="Tc1-like transposase DDE" evidence="1">
    <location>
        <begin position="52"/>
        <end position="98"/>
    </location>
</feature>
<dbReference type="OrthoDB" id="10006939at2759"/>
<dbReference type="Pfam" id="PF13358">
    <property type="entry name" value="DDE_3"/>
    <property type="match status" value="1"/>
</dbReference>
<dbReference type="GO" id="GO:0003676">
    <property type="term" value="F:nucleic acid binding"/>
    <property type="evidence" value="ECO:0007669"/>
    <property type="project" value="InterPro"/>
</dbReference>
<comment type="caution">
    <text evidence="2">The sequence shown here is derived from an EMBL/GenBank/DDBJ whole genome shotgun (WGS) entry which is preliminary data.</text>
</comment>
<dbReference type="Gene3D" id="3.30.420.10">
    <property type="entry name" value="Ribonuclease H-like superfamily/Ribonuclease H"/>
    <property type="match status" value="1"/>
</dbReference>
<dbReference type="InterPro" id="IPR036397">
    <property type="entry name" value="RNaseH_sf"/>
</dbReference>
<organism evidence="2 3">
    <name type="scientific">Araneus ventricosus</name>
    <name type="common">Orbweaver spider</name>
    <name type="synonym">Epeira ventricosa</name>
    <dbReference type="NCBI Taxonomy" id="182803"/>
    <lineage>
        <taxon>Eukaryota</taxon>
        <taxon>Metazoa</taxon>
        <taxon>Ecdysozoa</taxon>
        <taxon>Arthropoda</taxon>
        <taxon>Chelicerata</taxon>
        <taxon>Arachnida</taxon>
        <taxon>Araneae</taxon>
        <taxon>Araneomorphae</taxon>
        <taxon>Entelegynae</taxon>
        <taxon>Araneoidea</taxon>
        <taxon>Araneidae</taxon>
        <taxon>Araneus</taxon>
    </lineage>
</organism>
<evidence type="ECO:0000313" key="2">
    <source>
        <dbReference type="EMBL" id="GBM99206.1"/>
    </source>
</evidence>
<accession>A0A4Y2KCA8</accession>
<sequence>MMLWTAFGFNCQVGLTFLDGRKNSPKYIEAVENHLMPFAENIRGRNGEYQNDNATIHTSNATKNDLNSKNVIVLACPPMSPDLNPIENVWELCLGRCIRMEGNFIQ</sequence>
<dbReference type="InterPro" id="IPR038717">
    <property type="entry name" value="Tc1-like_DDE_dom"/>
</dbReference>
<protein>
    <recommendedName>
        <fullName evidence="1">Tc1-like transposase DDE domain-containing protein</fullName>
    </recommendedName>
</protein>
<evidence type="ECO:0000313" key="3">
    <source>
        <dbReference type="Proteomes" id="UP000499080"/>
    </source>
</evidence>
<keyword evidence="3" id="KW-1185">Reference proteome</keyword>
<reference evidence="2 3" key="1">
    <citation type="journal article" date="2019" name="Sci. Rep.">
        <title>Orb-weaving spider Araneus ventricosus genome elucidates the spidroin gene catalogue.</title>
        <authorList>
            <person name="Kono N."/>
            <person name="Nakamura H."/>
            <person name="Ohtoshi R."/>
            <person name="Moran D.A.P."/>
            <person name="Shinohara A."/>
            <person name="Yoshida Y."/>
            <person name="Fujiwara M."/>
            <person name="Mori M."/>
            <person name="Tomita M."/>
            <person name="Arakawa K."/>
        </authorList>
    </citation>
    <scope>NUCLEOTIDE SEQUENCE [LARGE SCALE GENOMIC DNA]</scope>
</reference>
<dbReference type="AlphaFoldDB" id="A0A4Y2KCA8"/>